<dbReference type="InterPro" id="IPR026030">
    <property type="entry name" value="Pur-cyt_permease_Fcy2/21/22"/>
</dbReference>
<organism evidence="10 11">
    <name type="scientific">Haloactinomyces albus</name>
    <dbReference type="NCBI Taxonomy" id="1352928"/>
    <lineage>
        <taxon>Bacteria</taxon>
        <taxon>Bacillati</taxon>
        <taxon>Actinomycetota</taxon>
        <taxon>Actinomycetes</taxon>
        <taxon>Actinopolysporales</taxon>
        <taxon>Actinopolysporaceae</taxon>
        <taxon>Haloactinomyces</taxon>
    </lineage>
</organism>
<dbReference type="GO" id="GO:0022857">
    <property type="term" value="F:transmembrane transporter activity"/>
    <property type="evidence" value="ECO:0007669"/>
    <property type="project" value="InterPro"/>
</dbReference>
<comment type="subcellular location">
    <subcellularLocation>
        <location evidence="1">Membrane</location>
        <topology evidence="1">Multi-pass membrane protein</topology>
    </subcellularLocation>
</comment>
<feature type="transmembrane region" description="Helical" evidence="9">
    <location>
        <begin position="111"/>
        <end position="130"/>
    </location>
</feature>
<dbReference type="AlphaFoldDB" id="A0AAE3ZJ65"/>
<feature type="transmembrane region" description="Helical" evidence="9">
    <location>
        <begin position="218"/>
        <end position="239"/>
    </location>
</feature>
<keyword evidence="5 9" id="KW-1133">Transmembrane helix</keyword>
<feature type="region of interest" description="Disordered" evidence="8">
    <location>
        <begin position="1"/>
        <end position="32"/>
    </location>
</feature>
<dbReference type="RefSeq" id="WP_310277451.1">
    <property type="nucleotide sequence ID" value="NZ_JAVDXW010000001.1"/>
</dbReference>
<evidence type="ECO:0000313" key="10">
    <source>
        <dbReference type="EMBL" id="MDR7304162.1"/>
    </source>
</evidence>
<feature type="transmembrane region" description="Helical" evidence="9">
    <location>
        <begin position="63"/>
        <end position="91"/>
    </location>
</feature>
<dbReference type="GO" id="GO:0005886">
    <property type="term" value="C:plasma membrane"/>
    <property type="evidence" value="ECO:0007669"/>
    <property type="project" value="TreeGrafter"/>
</dbReference>
<reference evidence="10" key="1">
    <citation type="submission" date="2023-07" db="EMBL/GenBank/DDBJ databases">
        <title>Sequencing the genomes of 1000 actinobacteria strains.</title>
        <authorList>
            <person name="Klenk H.-P."/>
        </authorList>
    </citation>
    <scope>NUCLEOTIDE SEQUENCE</scope>
    <source>
        <strain evidence="10">DSM 45977</strain>
    </source>
</reference>
<feature type="transmembrane region" description="Helical" evidence="9">
    <location>
        <begin position="38"/>
        <end position="57"/>
    </location>
</feature>
<feature type="transmembrane region" description="Helical" evidence="9">
    <location>
        <begin position="181"/>
        <end position="198"/>
    </location>
</feature>
<sequence length="502" mass="52296">MTPQPPPTASASEGAVGIETHGVDTIPEPDRTGRPRDVVTILIGSNLALGVVIFGWLPVSFGLGFWAAASSMVAGTVLGTLLVAPLALVSWRTGTNLSTSSGGHFGVRGRLVGSAIGLLLSLGYAALTLWTGGAAVVGPLHRLLGLPSGAVSYTVVYTLLAVLTVFAAIFGYQLLTRMTRWLAIGMSVLMLTGVLAYADQFTTSPIVDSYLLGDFWTTWALSTVAAGLSGPMAFITLLGDYTRYVSPRSHSSGRVVLGAAGGMMLGLLIPQLFGTFTAFASGADEDYVGSLVAAAPLWFLLPLLINGMFGTVGNAGILIYSMGLDLDAIVPRLSRLQATALVSVVSTVLVFLGYFVWDAQNAVTAFVLLLTAVGTPWAVITLIGFVRCGGRYDPDALQVFNRRARGGIYWYRGGWSIAATAAWAVGSGVGLLSVDTALYRGPLLSFTGGIDLSFVLAAATTAVAYLLFTRGSRQPMPEDAARGTPEARAAARPRNSAATTGT</sequence>
<evidence type="ECO:0000256" key="3">
    <source>
        <dbReference type="ARBA" id="ARBA00022448"/>
    </source>
</evidence>
<dbReference type="Proteomes" id="UP001180845">
    <property type="component" value="Unassembled WGS sequence"/>
</dbReference>
<evidence type="ECO:0000256" key="6">
    <source>
        <dbReference type="ARBA" id="ARBA00023136"/>
    </source>
</evidence>
<dbReference type="Gene3D" id="1.10.4160.10">
    <property type="entry name" value="Hydantoin permease"/>
    <property type="match status" value="1"/>
</dbReference>
<keyword evidence="4 9" id="KW-0812">Transmembrane</keyword>
<comment type="caution">
    <text evidence="10">The sequence shown here is derived from an EMBL/GenBank/DDBJ whole genome shotgun (WGS) entry which is preliminary data.</text>
</comment>
<feature type="region of interest" description="Disordered" evidence="8">
    <location>
        <begin position="475"/>
        <end position="502"/>
    </location>
</feature>
<evidence type="ECO:0000256" key="7">
    <source>
        <dbReference type="PIRNR" id="PIRNR002744"/>
    </source>
</evidence>
<dbReference type="Pfam" id="PF02133">
    <property type="entry name" value="Transp_cyt_pur"/>
    <property type="match status" value="1"/>
</dbReference>
<protein>
    <submittedName>
        <fullName evidence="10">Purine-cytosine permease-like protein</fullName>
    </submittedName>
</protein>
<evidence type="ECO:0000256" key="8">
    <source>
        <dbReference type="SAM" id="MobiDB-lite"/>
    </source>
</evidence>
<keyword evidence="11" id="KW-1185">Reference proteome</keyword>
<feature type="transmembrane region" description="Helical" evidence="9">
    <location>
        <begin position="150"/>
        <end position="174"/>
    </location>
</feature>
<feature type="transmembrane region" description="Helical" evidence="9">
    <location>
        <begin position="443"/>
        <end position="468"/>
    </location>
</feature>
<feature type="transmembrane region" description="Helical" evidence="9">
    <location>
        <begin position="299"/>
        <end position="324"/>
    </location>
</feature>
<feature type="transmembrane region" description="Helical" evidence="9">
    <location>
        <begin position="336"/>
        <end position="357"/>
    </location>
</feature>
<feature type="transmembrane region" description="Helical" evidence="9">
    <location>
        <begin position="363"/>
        <end position="388"/>
    </location>
</feature>
<feature type="transmembrane region" description="Helical" evidence="9">
    <location>
        <begin position="409"/>
        <end position="431"/>
    </location>
</feature>
<evidence type="ECO:0000256" key="9">
    <source>
        <dbReference type="SAM" id="Phobius"/>
    </source>
</evidence>
<evidence type="ECO:0000256" key="4">
    <source>
        <dbReference type="ARBA" id="ARBA00022692"/>
    </source>
</evidence>
<dbReference type="EMBL" id="JAVDXW010000001">
    <property type="protein sequence ID" value="MDR7304162.1"/>
    <property type="molecule type" value="Genomic_DNA"/>
</dbReference>
<accession>A0AAE3ZJ65</accession>
<name>A0AAE3ZJ65_9ACTN</name>
<evidence type="ECO:0000256" key="2">
    <source>
        <dbReference type="ARBA" id="ARBA00008974"/>
    </source>
</evidence>
<proteinExistence type="inferred from homology"/>
<comment type="similarity">
    <text evidence="2 7">Belongs to the purine-cytosine permease (2.A.39) family.</text>
</comment>
<evidence type="ECO:0000256" key="5">
    <source>
        <dbReference type="ARBA" id="ARBA00022989"/>
    </source>
</evidence>
<dbReference type="PANTHER" id="PTHR31806:SF1">
    <property type="entry name" value="PURINE-CYTOSINE PERMEASE FCY2-RELATED"/>
    <property type="match status" value="1"/>
</dbReference>
<evidence type="ECO:0000313" key="11">
    <source>
        <dbReference type="Proteomes" id="UP001180845"/>
    </source>
</evidence>
<keyword evidence="3 7" id="KW-0813">Transport</keyword>
<keyword evidence="6 7" id="KW-0472">Membrane</keyword>
<dbReference type="InterPro" id="IPR001248">
    <property type="entry name" value="Pur-cyt_permease"/>
</dbReference>
<evidence type="ECO:0000256" key="1">
    <source>
        <dbReference type="ARBA" id="ARBA00004141"/>
    </source>
</evidence>
<gene>
    <name evidence="10" type="ORF">JOF55_004343</name>
</gene>
<feature type="compositionally biased region" description="Low complexity" evidence="8">
    <location>
        <begin position="482"/>
        <end position="502"/>
    </location>
</feature>
<dbReference type="PANTHER" id="PTHR31806">
    <property type="entry name" value="PURINE-CYTOSINE PERMEASE FCY2-RELATED"/>
    <property type="match status" value="1"/>
</dbReference>
<feature type="transmembrane region" description="Helical" evidence="9">
    <location>
        <begin position="255"/>
        <end position="279"/>
    </location>
</feature>
<dbReference type="PIRSF" id="PIRSF002744">
    <property type="entry name" value="Pur-cyt_permease"/>
    <property type="match status" value="1"/>
</dbReference>